<organism evidence="2 3">
    <name type="scientific">Linum trigynum</name>
    <dbReference type="NCBI Taxonomy" id="586398"/>
    <lineage>
        <taxon>Eukaryota</taxon>
        <taxon>Viridiplantae</taxon>
        <taxon>Streptophyta</taxon>
        <taxon>Embryophyta</taxon>
        <taxon>Tracheophyta</taxon>
        <taxon>Spermatophyta</taxon>
        <taxon>Magnoliopsida</taxon>
        <taxon>eudicotyledons</taxon>
        <taxon>Gunneridae</taxon>
        <taxon>Pentapetalae</taxon>
        <taxon>rosids</taxon>
        <taxon>fabids</taxon>
        <taxon>Malpighiales</taxon>
        <taxon>Linaceae</taxon>
        <taxon>Linum</taxon>
    </lineage>
</organism>
<keyword evidence="3" id="KW-1185">Reference proteome</keyword>
<gene>
    <name evidence="2" type="ORF">LTRI10_LOCUS49975</name>
</gene>
<dbReference type="EMBL" id="OZ034822">
    <property type="protein sequence ID" value="CAL1410565.1"/>
    <property type="molecule type" value="Genomic_DNA"/>
</dbReference>
<dbReference type="Proteomes" id="UP001497516">
    <property type="component" value="Chromosome 9"/>
</dbReference>
<protein>
    <submittedName>
        <fullName evidence="2">Uncharacterized protein</fullName>
    </submittedName>
</protein>
<evidence type="ECO:0000313" key="3">
    <source>
        <dbReference type="Proteomes" id="UP001497516"/>
    </source>
</evidence>
<name>A0AAV2GIK8_9ROSI</name>
<accession>A0AAV2GIK8</accession>
<evidence type="ECO:0000313" key="2">
    <source>
        <dbReference type="EMBL" id="CAL1410565.1"/>
    </source>
</evidence>
<evidence type="ECO:0000256" key="1">
    <source>
        <dbReference type="SAM" id="MobiDB-lite"/>
    </source>
</evidence>
<proteinExistence type="predicted"/>
<reference evidence="2 3" key="1">
    <citation type="submission" date="2024-04" db="EMBL/GenBank/DDBJ databases">
        <authorList>
            <person name="Fracassetti M."/>
        </authorList>
    </citation>
    <scope>NUCLEOTIDE SEQUENCE [LARGE SCALE GENOMIC DNA]</scope>
</reference>
<sequence length="152" mass="16314">MAVDLMSFRKVADQIAIQEATAQGLQSMEHLIRVMSRHQQQSNSHTTAAECTDLTEVTVSRFKKVISLLNRTGHARFRRAPLHPNSSSSSSSSAPAAAGSPPLSSSTAPSPPQSIAGLGLGSINWVGSRVGQEWLTGRVRLSWRVGSSFFNV</sequence>
<dbReference type="AlphaFoldDB" id="A0AAV2GIK8"/>
<feature type="compositionally biased region" description="Low complexity" evidence="1">
    <location>
        <begin position="86"/>
        <end position="112"/>
    </location>
</feature>
<feature type="region of interest" description="Disordered" evidence="1">
    <location>
        <begin position="77"/>
        <end position="112"/>
    </location>
</feature>